<dbReference type="InterPro" id="IPR020843">
    <property type="entry name" value="ER"/>
</dbReference>
<dbReference type="OrthoDB" id="7482721at2759"/>
<feature type="domain" description="Enoyl reductase (ER)" evidence="3">
    <location>
        <begin position="13"/>
        <end position="335"/>
    </location>
</feature>
<dbReference type="Gene3D" id="3.90.180.10">
    <property type="entry name" value="Medium-chain alcohol dehydrogenases, catalytic domain"/>
    <property type="match status" value="1"/>
</dbReference>
<evidence type="ECO:0000256" key="1">
    <source>
        <dbReference type="ARBA" id="ARBA00022857"/>
    </source>
</evidence>
<dbReference type="SUPFAM" id="SSF51735">
    <property type="entry name" value="NAD(P)-binding Rossmann-fold domains"/>
    <property type="match status" value="1"/>
</dbReference>
<proteinExistence type="predicted"/>
<reference evidence="4 5" key="2">
    <citation type="submission" date="2016-05" db="EMBL/GenBank/DDBJ databases">
        <title>Lineage-specific infection strategies underlie the spectrum of fungal disease in amphibians.</title>
        <authorList>
            <person name="Cuomo C.A."/>
            <person name="Farrer R.A."/>
            <person name="James T."/>
            <person name="Longcore J."/>
            <person name="Birren B."/>
        </authorList>
    </citation>
    <scope>NUCLEOTIDE SEQUENCE [LARGE SCALE GENOMIC DNA]</scope>
    <source>
        <strain evidence="4 5">JEL423</strain>
    </source>
</reference>
<dbReference type="CDD" id="cd05282">
    <property type="entry name" value="ETR_like"/>
    <property type="match status" value="1"/>
</dbReference>
<dbReference type="InterPro" id="IPR013149">
    <property type="entry name" value="ADH-like_C"/>
</dbReference>
<dbReference type="STRING" id="403673.A0A177WTR8"/>
<organism evidence="4 5">
    <name type="scientific">Batrachochytrium dendrobatidis (strain JEL423)</name>
    <dbReference type="NCBI Taxonomy" id="403673"/>
    <lineage>
        <taxon>Eukaryota</taxon>
        <taxon>Fungi</taxon>
        <taxon>Fungi incertae sedis</taxon>
        <taxon>Chytridiomycota</taxon>
        <taxon>Chytridiomycota incertae sedis</taxon>
        <taxon>Chytridiomycetes</taxon>
        <taxon>Rhizophydiales</taxon>
        <taxon>Rhizophydiales incertae sedis</taxon>
        <taxon>Batrachochytrium</taxon>
    </lineage>
</organism>
<dbReference type="EMBL" id="DS022310">
    <property type="protein sequence ID" value="OAJ43518.1"/>
    <property type="molecule type" value="Genomic_DNA"/>
</dbReference>
<accession>A0A177WTR8</accession>
<dbReference type="Gene3D" id="3.40.50.720">
    <property type="entry name" value="NAD(P)-binding Rossmann-like Domain"/>
    <property type="match status" value="1"/>
</dbReference>
<dbReference type="Proteomes" id="UP000077115">
    <property type="component" value="Unassembled WGS sequence"/>
</dbReference>
<dbReference type="Pfam" id="PF00107">
    <property type="entry name" value="ADH_zinc_N"/>
    <property type="match status" value="1"/>
</dbReference>
<dbReference type="eggNOG" id="KOG0025">
    <property type="taxonomic scope" value="Eukaryota"/>
</dbReference>
<dbReference type="GO" id="GO:0070402">
    <property type="term" value="F:NADPH binding"/>
    <property type="evidence" value="ECO:0007669"/>
    <property type="project" value="TreeGrafter"/>
</dbReference>
<dbReference type="InterPro" id="IPR011032">
    <property type="entry name" value="GroES-like_sf"/>
</dbReference>
<protein>
    <recommendedName>
        <fullName evidence="3">Enoyl reductase (ER) domain-containing protein</fullName>
    </recommendedName>
</protein>
<dbReference type="SMART" id="SM00829">
    <property type="entry name" value="PKS_ER"/>
    <property type="match status" value="1"/>
</dbReference>
<evidence type="ECO:0000313" key="4">
    <source>
        <dbReference type="EMBL" id="OAJ43518.1"/>
    </source>
</evidence>
<sequence>MSNKSVVISKFGQPTDVVKVVETVRPSVGPDQVLVNVKLRPINPADCLSIMGAYPGYKPQSHPSTPGLEGYGVVAEVGANVTDVKIGQRVVPFFNAYEGIGSWQEYVRVGKHDFVNVPDNVSDESAAQLIVNPVTVICMLDQLNIPKGEYLLQSAAGSTLGRQTIQLAKHRGIKTVNLVRRTAQIEELKAIGADIVVSTDGLTTSAEIAAAIAHSMDGKKPYAAIDCVGAEVTSAITMSIRDSATVLVYGVLKGVEGAVFVPSLIFRDITVKGFWLGSTLMKMSSAQRQAACSEAMDLMSKGIVAPHSGEIFPMDQVLQAIAKSNEMARNGKVLLSS</sequence>
<dbReference type="VEuPathDB" id="FungiDB:BDEG_26875"/>
<evidence type="ECO:0000313" key="5">
    <source>
        <dbReference type="Proteomes" id="UP000077115"/>
    </source>
</evidence>
<dbReference type="InterPro" id="IPR036291">
    <property type="entry name" value="NAD(P)-bd_dom_sf"/>
</dbReference>
<dbReference type="Pfam" id="PF08240">
    <property type="entry name" value="ADH_N"/>
    <property type="match status" value="1"/>
</dbReference>
<keyword evidence="2" id="KW-0560">Oxidoreductase</keyword>
<gene>
    <name evidence="4" type="ORF">BDEG_26875</name>
</gene>
<dbReference type="AlphaFoldDB" id="A0A177WTR8"/>
<name>A0A177WTR8_BATDL</name>
<evidence type="ECO:0000256" key="2">
    <source>
        <dbReference type="ARBA" id="ARBA00023002"/>
    </source>
</evidence>
<evidence type="ECO:0000259" key="3">
    <source>
        <dbReference type="SMART" id="SM00829"/>
    </source>
</evidence>
<dbReference type="PANTHER" id="PTHR48106">
    <property type="entry name" value="QUINONE OXIDOREDUCTASE PIG3-RELATED"/>
    <property type="match status" value="1"/>
</dbReference>
<dbReference type="SUPFAM" id="SSF50129">
    <property type="entry name" value="GroES-like"/>
    <property type="match status" value="1"/>
</dbReference>
<dbReference type="PANTHER" id="PTHR48106:SF2">
    <property type="entry name" value="ZN2+-BINDING DEHYDROGENASE"/>
    <property type="match status" value="1"/>
</dbReference>
<dbReference type="GO" id="GO:0016651">
    <property type="term" value="F:oxidoreductase activity, acting on NAD(P)H"/>
    <property type="evidence" value="ECO:0007669"/>
    <property type="project" value="TreeGrafter"/>
</dbReference>
<dbReference type="InterPro" id="IPR013154">
    <property type="entry name" value="ADH-like_N"/>
</dbReference>
<reference evidence="4 5" key="1">
    <citation type="submission" date="2006-10" db="EMBL/GenBank/DDBJ databases">
        <title>The Genome Sequence of Batrachochytrium dendrobatidis JEL423.</title>
        <authorList>
            <consortium name="The Broad Institute Genome Sequencing Platform"/>
            <person name="Birren B."/>
            <person name="Lander E."/>
            <person name="Galagan J."/>
            <person name="Cuomo C."/>
            <person name="Devon K."/>
            <person name="Jaffe D."/>
            <person name="Butler J."/>
            <person name="Alvarez P."/>
            <person name="Gnerre S."/>
            <person name="Grabherr M."/>
            <person name="Kleber M."/>
            <person name="Mauceli E."/>
            <person name="Brockman W."/>
            <person name="Young S."/>
            <person name="LaButti K."/>
            <person name="Sykes S."/>
            <person name="DeCaprio D."/>
            <person name="Crawford M."/>
            <person name="Koehrsen M."/>
            <person name="Engels R."/>
            <person name="Montgomery P."/>
            <person name="Pearson M."/>
            <person name="Howarth C."/>
            <person name="Larson L."/>
            <person name="White J."/>
            <person name="O'Leary S."/>
            <person name="Kodira C."/>
            <person name="Zeng Q."/>
            <person name="Yandava C."/>
            <person name="Alvarado L."/>
            <person name="Longcore J."/>
            <person name="James T."/>
        </authorList>
    </citation>
    <scope>NUCLEOTIDE SEQUENCE [LARGE SCALE GENOMIC DNA]</scope>
    <source>
        <strain evidence="4 5">JEL423</strain>
    </source>
</reference>
<keyword evidence="1" id="KW-0521">NADP</keyword>